<evidence type="ECO:0000256" key="1">
    <source>
        <dbReference type="ARBA" id="ARBA00009156"/>
    </source>
</evidence>
<dbReference type="CDD" id="cd07773">
    <property type="entry name" value="ASKHA_NBD_FGGY_FK"/>
    <property type="match status" value="1"/>
</dbReference>
<keyword evidence="3 4" id="KW-0418">Kinase</keyword>
<evidence type="ECO:0000313" key="7">
    <source>
        <dbReference type="EMBL" id="MCC2254299.1"/>
    </source>
</evidence>
<evidence type="ECO:0000256" key="4">
    <source>
        <dbReference type="RuleBase" id="RU003733"/>
    </source>
</evidence>
<dbReference type="InterPro" id="IPR018485">
    <property type="entry name" value="FGGY_C"/>
</dbReference>
<feature type="domain" description="Carbohydrate kinase FGGY C-terminal" evidence="6">
    <location>
        <begin position="292"/>
        <end position="445"/>
    </location>
</feature>
<accession>A0ABS8FXG7</accession>
<feature type="domain" description="Carbohydrate kinase FGGY N-terminal" evidence="5">
    <location>
        <begin position="1"/>
        <end position="243"/>
    </location>
</feature>
<dbReference type="InterPro" id="IPR000577">
    <property type="entry name" value="Carb_kinase_FGGY"/>
</dbReference>
<comment type="similarity">
    <text evidence="1 4">Belongs to the FGGY kinase family.</text>
</comment>
<evidence type="ECO:0000256" key="2">
    <source>
        <dbReference type="ARBA" id="ARBA00022679"/>
    </source>
</evidence>
<gene>
    <name evidence="7" type="ORF">LKD70_07650</name>
</gene>
<dbReference type="PROSITE" id="PS00445">
    <property type="entry name" value="FGGY_KINASES_2"/>
    <property type="match status" value="1"/>
</dbReference>
<dbReference type="Pfam" id="PF00370">
    <property type="entry name" value="FGGY_N"/>
    <property type="match status" value="1"/>
</dbReference>
<dbReference type="PIRSF" id="PIRSF000538">
    <property type="entry name" value="GlpK"/>
    <property type="match status" value="1"/>
</dbReference>
<name>A0ABS8FXG7_9FIRM</name>
<dbReference type="Pfam" id="PF02782">
    <property type="entry name" value="FGGY_C"/>
    <property type="match status" value="1"/>
</dbReference>
<evidence type="ECO:0000313" key="8">
    <source>
        <dbReference type="Proteomes" id="UP001198151"/>
    </source>
</evidence>
<dbReference type="Gene3D" id="3.30.420.40">
    <property type="match status" value="2"/>
</dbReference>
<dbReference type="Proteomes" id="UP001198151">
    <property type="component" value="Unassembled WGS sequence"/>
</dbReference>
<reference evidence="7 8" key="1">
    <citation type="submission" date="2021-10" db="EMBL/GenBank/DDBJ databases">
        <title>Anaerobic single-cell dispensing facilitates the cultivation of human gut bacteria.</title>
        <authorList>
            <person name="Afrizal A."/>
        </authorList>
    </citation>
    <scope>NUCLEOTIDE SEQUENCE [LARGE SCALE GENOMIC DNA]</scope>
    <source>
        <strain evidence="7 8">CLA-AA-H200</strain>
    </source>
</reference>
<dbReference type="InterPro" id="IPR043129">
    <property type="entry name" value="ATPase_NBD"/>
</dbReference>
<proteinExistence type="inferred from homology"/>
<dbReference type="InterPro" id="IPR018483">
    <property type="entry name" value="Carb_kinase_FGGY_CS"/>
</dbReference>
<comment type="caution">
    <text evidence="7">The sequence shown here is derived from an EMBL/GenBank/DDBJ whole genome shotgun (WGS) entry which is preliminary data.</text>
</comment>
<keyword evidence="2 4" id="KW-0808">Transferase</keyword>
<sequence>MFCGIDLGTSSVKAAVYDEVGRTLACARRECELVTPKAGWSELDPEDYLDKLYQVIREASEDSGQRITAVAISSQAQAVLPIDENGKPLYNIIVTMDNRTIPQYMFWKENYDEKEIYGRTGNTFGSIYTLNKIMWHKQNQPEIYNRAWKFCCVQDYAAYMLTGEGPYTDYSIAGRTMMFSVKEPVWDEKVLGIAGIDIGKLSSPVPSVTVVGKIRTELRQKLKLDETCEVVIGGHDQACGAIGSGVVKPGMLMDACGTVDAMVTVLPGMVLSDKMQKYSLTCYRHADTSNYITMAINTNGGLFLKWYKNVLYDRRAENGRDIYTQMIEECPDTPSDIYVLPHLEGAGTPYNDPESLAAIVGLRVCHTKKDITRAVLDSLAYEMKLNLEAVENATNCKIDEIRMIGGGAKTPKWVQIKADIFNKKIVTLETDEAASLGAAIIGAVAKGYYKSFDEAINKMIHIKKIYYPDIRMQKEYGIRASEYQDIYEGLKKVNHNISSRTLL</sequence>
<dbReference type="InterPro" id="IPR050406">
    <property type="entry name" value="FGGY_Carb_Kinase"/>
</dbReference>
<protein>
    <submittedName>
        <fullName evidence="7">Hsp70 family protein</fullName>
    </submittedName>
</protein>
<evidence type="ECO:0000256" key="3">
    <source>
        <dbReference type="ARBA" id="ARBA00022777"/>
    </source>
</evidence>
<evidence type="ECO:0000259" key="6">
    <source>
        <dbReference type="Pfam" id="PF02782"/>
    </source>
</evidence>
<dbReference type="PANTHER" id="PTHR43095:SF2">
    <property type="entry name" value="GLUCONOKINASE"/>
    <property type="match status" value="1"/>
</dbReference>
<dbReference type="PANTHER" id="PTHR43095">
    <property type="entry name" value="SUGAR KINASE"/>
    <property type="match status" value="1"/>
</dbReference>
<dbReference type="PRINTS" id="PR00301">
    <property type="entry name" value="HEATSHOCK70"/>
</dbReference>
<evidence type="ECO:0000259" key="5">
    <source>
        <dbReference type="Pfam" id="PF00370"/>
    </source>
</evidence>
<dbReference type="SUPFAM" id="SSF53067">
    <property type="entry name" value="Actin-like ATPase domain"/>
    <property type="match status" value="2"/>
</dbReference>
<dbReference type="EMBL" id="JAJEQX010000011">
    <property type="protein sequence ID" value="MCC2254299.1"/>
    <property type="molecule type" value="Genomic_DNA"/>
</dbReference>
<organism evidence="7 8">
    <name type="scientific">Ruminococcus turbiniformis</name>
    <dbReference type="NCBI Taxonomy" id="2881258"/>
    <lineage>
        <taxon>Bacteria</taxon>
        <taxon>Bacillati</taxon>
        <taxon>Bacillota</taxon>
        <taxon>Clostridia</taxon>
        <taxon>Eubacteriales</taxon>
        <taxon>Oscillospiraceae</taxon>
        <taxon>Ruminococcus</taxon>
    </lineage>
</organism>
<keyword evidence="8" id="KW-1185">Reference proteome</keyword>
<dbReference type="RefSeq" id="WP_227707443.1">
    <property type="nucleotide sequence ID" value="NZ_JAJEQX010000011.1"/>
</dbReference>
<dbReference type="InterPro" id="IPR018484">
    <property type="entry name" value="FGGY_N"/>
</dbReference>